<dbReference type="PANTHER" id="PTHR13219:SF6">
    <property type="entry name" value="TRANSMEMBRANE PROTEIN 94"/>
    <property type="match status" value="1"/>
</dbReference>
<evidence type="ECO:0000313" key="5">
    <source>
        <dbReference type="Proteomes" id="UP000887568"/>
    </source>
</evidence>
<feature type="compositionally biased region" description="Low complexity" evidence="1">
    <location>
        <begin position="849"/>
        <end position="858"/>
    </location>
</feature>
<evidence type="ECO:0000259" key="3">
    <source>
        <dbReference type="Pfam" id="PF00689"/>
    </source>
</evidence>
<dbReference type="EnsemblMetazoa" id="XM_038212180.1">
    <property type="protein sequence ID" value="XP_038068108.1"/>
    <property type="gene ID" value="LOC119737676"/>
</dbReference>
<dbReference type="RefSeq" id="XP_038068108.1">
    <property type="nucleotide sequence ID" value="XM_038212180.1"/>
</dbReference>
<feature type="domain" description="Cation-transporting P-type ATPase C-terminal" evidence="3">
    <location>
        <begin position="1298"/>
        <end position="1513"/>
    </location>
</feature>
<evidence type="ECO:0000313" key="4">
    <source>
        <dbReference type="EnsemblMetazoa" id="XP_038068108.1"/>
    </source>
</evidence>
<feature type="transmembrane region" description="Helical" evidence="2">
    <location>
        <begin position="266"/>
        <end position="285"/>
    </location>
</feature>
<evidence type="ECO:0000256" key="2">
    <source>
        <dbReference type="SAM" id="Phobius"/>
    </source>
</evidence>
<feature type="transmembrane region" description="Helical" evidence="2">
    <location>
        <begin position="1449"/>
        <end position="1468"/>
    </location>
</feature>
<feature type="transmembrane region" description="Helical" evidence="2">
    <location>
        <begin position="1417"/>
        <end position="1437"/>
    </location>
</feature>
<dbReference type="OMA" id="GCAMQTP"/>
<dbReference type="InterPro" id="IPR006068">
    <property type="entry name" value="ATPase_P-typ_cation-transptr_C"/>
</dbReference>
<keyword evidence="2" id="KW-0472">Membrane</keyword>
<dbReference type="GeneID" id="119737676"/>
<dbReference type="InterPro" id="IPR023298">
    <property type="entry name" value="ATPase_P-typ_TM_dom_sf"/>
</dbReference>
<dbReference type="Proteomes" id="UP000887568">
    <property type="component" value="Unplaced"/>
</dbReference>
<dbReference type="Gene3D" id="1.20.1110.10">
    <property type="entry name" value="Calcium-transporting ATPase, transmembrane domain"/>
    <property type="match status" value="1"/>
</dbReference>
<feature type="region of interest" description="Disordered" evidence="1">
    <location>
        <begin position="893"/>
        <end position="1060"/>
    </location>
</feature>
<dbReference type="SUPFAM" id="SSF81665">
    <property type="entry name" value="Calcium ATPase, transmembrane domain M"/>
    <property type="match status" value="1"/>
</dbReference>
<feature type="compositionally biased region" description="Polar residues" evidence="1">
    <location>
        <begin position="831"/>
        <end position="843"/>
    </location>
</feature>
<dbReference type="GO" id="GO:0000166">
    <property type="term" value="F:nucleotide binding"/>
    <property type="evidence" value="ECO:0007669"/>
    <property type="project" value="InterPro"/>
</dbReference>
<proteinExistence type="predicted"/>
<dbReference type="Pfam" id="PF00689">
    <property type="entry name" value="Cation_ATPase_C"/>
    <property type="match status" value="1"/>
</dbReference>
<feature type="transmembrane region" description="Helical" evidence="2">
    <location>
        <begin position="1347"/>
        <end position="1372"/>
    </location>
</feature>
<reference evidence="4" key="1">
    <citation type="submission" date="2022-11" db="UniProtKB">
        <authorList>
            <consortium name="EnsemblMetazoa"/>
        </authorList>
    </citation>
    <scope>IDENTIFICATION</scope>
</reference>
<feature type="region of interest" description="Disordered" evidence="1">
    <location>
        <begin position="831"/>
        <end position="864"/>
    </location>
</feature>
<dbReference type="InterPro" id="IPR023299">
    <property type="entry name" value="ATPase_P-typ_cyto_dom_N"/>
</dbReference>
<feature type="transmembrane region" description="Helical" evidence="2">
    <location>
        <begin position="1488"/>
        <end position="1506"/>
    </location>
</feature>
<feature type="transmembrane region" description="Helical" evidence="2">
    <location>
        <begin position="57"/>
        <end position="79"/>
    </location>
</feature>
<dbReference type="CTD" id="9772"/>
<dbReference type="Gene3D" id="3.40.1110.10">
    <property type="entry name" value="Calcium-transporting ATPase, cytoplasmic domain N"/>
    <property type="match status" value="1"/>
</dbReference>
<keyword evidence="2" id="KW-1133">Transmembrane helix</keyword>
<keyword evidence="2" id="KW-0812">Transmembrane</keyword>
<dbReference type="InterPro" id="IPR039720">
    <property type="entry name" value="TMEM94"/>
</dbReference>
<organism evidence="4 5">
    <name type="scientific">Patiria miniata</name>
    <name type="common">Bat star</name>
    <name type="synonym">Asterina miniata</name>
    <dbReference type="NCBI Taxonomy" id="46514"/>
    <lineage>
        <taxon>Eukaryota</taxon>
        <taxon>Metazoa</taxon>
        <taxon>Echinodermata</taxon>
        <taxon>Eleutherozoa</taxon>
        <taxon>Asterozoa</taxon>
        <taxon>Asteroidea</taxon>
        <taxon>Valvatacea</taxon>
        <taxon>Valvatida</taxon>
        <taxon>Asterinidae</taxon>
        <taxon>Patiria</taxon>
    </lineage>
</organism>
<feature type="compositionally biased region" description="Basic and acidic residues" evidence="1">
    <location>
        <begin position="910"/>
        <end position="928"/>
    </location>
</feature>
<accession>A0A914AWM6</accession>
<protein>
    <recommendedName>
        <fullName evidence="3">Cation-transporting P-type ATPase C-terminal domain-containing protein</fullName>
    </recommendedName>
</protein>
<sequence length="1539" mass="172059">MEHRINLVEPVGLCTSVALQHLSGVIEDELKSHEGALRHRKRTLACPTTWAPSTDTVLHWTSALLMIAAVVLRIVATAFSEDRSLILESAVLAFLVVVNVFTARWDGQLRRMEIVNHTKDVLTKLRELIASEIHWPTDVYSSLFQPSTQSITEQWTYRDGHLVSLPTALLVKDDVILLKPGQASPTMVCNYDDHSIELQKGQKFQQRAFDACGVPTARQPLKPVKFIVMETLYIPHLRACLQRDNGKPYPLLEVKRTVCIGIAERWILPFALGVSLLANILRFVLVRDDVGHWTEMLISLPINTILPLLPLTVPILWILLTSYGNARIVTLFHKSKHEQAELTEFPDDKIGDKAEVKDEQLSLRELLEHFVSAFLGPSSHLPRSASLLYGLGTMTSLCCVDKRGILSYADPTIEKVFFMSNLSDDKTSSDSDSDSDVFTNSQEQVINDGHCGKKGVTIASQEKNLDNEDYFPEYHTEVLTLSLDSTQNPTSLQFDETSWERHINSLKPMGLNILLNTCNPDTVERYGHLFDHVHSIVNSEDTTQPAWVAHRRCMCQLAYLIGFTEQATQMYEMEQQLALYQPVHIDADESHNRHIHKTRSFIKKRTPIPHIMSVLMKDSRGGNNQLLTEGTAELVLSLCTDFWDGSDLCPMDDNDRKKILDFYQRATLSSYCCAFAYQPMVDSMAKYFDDLYIELPAGGKMGRLPSDLENFGIARSSWDVDMTTAHQHSNKGEEGEGRGRKYHSLDSAMDKMDDIRDAGDCFRAQCGQIFIGMVTMNYQAKSDIVALIENLDHACIRFVHFSRDQELRSRVFSEKMGLEAGWNCHISLQSDPSSNASNNGVSRQHSDQSSSLKSNPSRRSVDVAASFSADHPKEIHADVPNLKVLWHGQDQDAKRSLSNASADGKLQGNCRDRVGSRGKEARREDAKSVKVLVDAEGDDEEHVTETSQLLSSSQHAPSISPSLAETNVQCDKPDSKAKASQDATFSGLAQDGAVKQAEPRSGNEAQRRDSIKDEEEDHAGETSTLLPSAHPASVAAPKSADHLPQKSTSRPHPHFSDSSLPEVQISGEQEGTDAVTASHHVRHKSNLEVLSEEMSVSWRARNISETRTMSDDTETLSHVTESETAVGFDISNRAKLPRGIENIRPHLEKVDNVPLLVPLFTDVTPETTQEMLKIMQDYGEVICCLGSSVNLLNMPLFAQADISIGVEPLYPHVCQHRDQPEQLSCSKPYWHTPTGLGSLLTSLPCSLAFWCNHNFSLISLIQEARGLCTAISTVFTFLMFTLLSLTAVQLLASVCLLPPPLAGRHVLWLSVIVAPVLSVSLFHSQVNHLTMTSATGKNLKHRDSQVIQLYMFFFFARFGLTIFISLLCHALTLHAFCQKTATPTESCHIIFGNRNSSSLWNGLKTEHSSQLVLAQNIQAALIVLYFIVSSVSYVHNLKSLWKRHPFTNRMWCCTVLILLLLQIIYFVLDVRLWTADPASGQAVTLADVPLAVWLLAFLWPLVILVLNEAVKLIEIRVFVRWQRRTQLQFGTKLGMNSPF</sequence>
<dbReference type="SUPFAM" id="SSF81660">
    <property type="entry name" value="Metal cation-transporting ATPase, ATP-binding domain N"/>
    <property type="match status" value="1"/>
</dbReference>
<dbReference type="OrthoDB" id="5568754at2759"/>
<name>A0A914AWM6_PATMI</name>
<feature type="region of interest" description="Disordered" evidence="1">
    <location>
        <begin position="1069"/>
        <end position="1088"/>
    </location>
</feature>
<evidence type="ECO:0000256" key="1">
    <source>
        <dbReference type="SAM" id="MobiDB-lite"/>
    </source>
</evidence>
<dbReference type="PANTHER" id="PTHR13219">
    <property type="entry name" value="TRANSMEMBRANE PROTEIN 94"/>
    <property type="match status" value="1"/>
</dbReference>
<feature type="transmembrane region" description="Helical" evidence="2">
    <location>
        <begin position="85"/>
        <end position="103"/>
    </location>
</feature>
<feature type="compositionally biased region" description="Polar residues" evidence="1">
    <location>
        <begin position="1045"/>
        <end position="1060"/>
    </location>
</feature>
<keyword evidence="5" id="KW-1185">Reference proteome</keyword>
<feature type="transmembrane region" description="Helical" evidence="2">
    <location>
        <begin position="305"/>
        <end position="326"/>
    </location>
</feature>
<feature type="transmembrane region" description="Helical" evidence="2">
    <location>
        <begin position="1306"/>
        <end position="1326"/>
    </location>
</feature>
<feature type="transmembrane region" description="Helical" evidence="2">
    <location>
        <begin position="1267"/>
        <end position="1294"/>
    </location>
</feature>
<feature type="compositionally biased region" description="Low complexity" evidence="1">
    <location>
        <begin position="949"/>
        <end position="963"/>
    </location>
</feature>